<gene>
    <name evidence="1" type="ORF">G5B37_01915</name>
</gene>
<proteinExistence type="predicted"/>
<sequence>MVILLVLTFQVQAQAGFKKDSLQIKVYTEIAYEGDVPTKISVVKVFCEYCNEEQLKYLSQKAWKSTYHNRYGYKEKIRNGKAKLAHFIRVKKEDFKKIE</sequence>
<accession>A0A6G6GIJ1</accession>
<evidence type="ECO:0000313" key="1">
    <source>
        <dbReference type="EMBL" id="QIE58362.1"/>
    </source>
</evidence>
<dbReference type="RefSeq" id="WP_164678368.1">
    <property type="nucleotide sequence ID" value="NZ_CP049057.1"/>
</dbReference>
<name>A0A6G6GIJ1_9FLAO</name>
<dbReference type="AlphaFoldDB" id="A0A6G6GIJ1"/>
<dbReference type="KEGG" id="mgel:G5B37_01915"/>
<dbReference type="Proteomes" id="UP000505306">
    <property type="component" value="Chromosome"/>
</dbReference>
<evidence type="ECO:0000313" key="2">
    <source>
        <dbReference type="Proteomes" id="UP000505306"/>
    </source>
</evidence>
<organism evidence="1 2">
    <name type="scientific">Rasiella rasia</name>
    <dbReference type="NCBI Taxonomy" id="2744027"/>
    <lineage>
        <taxon>Bacteria</taxon>
        <taxon>Pseudomonadati</taxon>
        <taxon>Bacteroidota</taxon>
        <taxon>Flavobacteriia</taxon>
        <taxon>Flavobacteriales</taxon>
        <taxon>Flavobacteriaceae</taxon>
        <taxon>Rasiella</taxon>
    </lineage>
</organism>
<reference evidence="1 2" key="1">
    <citation type="submission" date="2020-02" db="EMBL/GenBank/DDBJ databases">
        <title>Complete genome sequence of Flavobacteriaceae bacterium.</title>
        <authorList>
            <person name="Kim S.-J."/>
            <person name="Kim Y.-S."/>
            <person name="Kim K.-H."/>
        </authorList>
    </citation>
    <scope>NUCLEOTIDE SEQUENCE [LARGE SCALE GENOMIC DNA]</scope>
    <source>
        <strain evidence="1 2">RR4-40</strain>
    </source>
</reference>
<keyword evidence="2" id="KW-1185">Reference proteome</keyword>
<dbReference type="EMBL" id="CP049057">
    <property type="protein sequence ID" value="QIE58362.1"/>
    <property type="molecule type" value="Genomic_DNA"/>
</dbReference>
<protein>
    <submittedName>
        <fullName evidence="1">Uncharacterized protein</fullName>
    </submittedName>
</protein>